<sequence>MASPRLGTACCPTRDAATRLVLGFRAREFHALCLGSGALRLALGLLRLLPPAAPRPPAASPAPVRILRIAAACDALGCLGLVVRSSVGLSFPDFVEHISTENGTDTWPAAFCVGSAMWIQLLYSACFWWLFCYALDAYLVIRRSTGQSTMVLYHLMAWGLATLLSAEGAAMLYYPSVSRCERGLDHAIPYYVTTYLPMLLVLVANPVLFHKTVAAVASLLKGRKGIYTENERRIGAVTQRRFFKVMLVLIACWLPNIINESLLFYLEMQPDINGESLRRIRNAAKTTWFIMGILNPAQGFLLSLAFYGWTGCCLDFQSPKTLIHWESMTTSVSEGACQPPESSCVPGERPASRKVPMPAPLKSTLQVGPAAEMPWMLSPKPMGPVNVCNGLQTHLPQTLSSESLVSLAFHPRLPRSAFARAPLSPYSSFFLMLLLSVAGRTRSRPVTMRIPSLPLAGFSEAGVTFRARSMSLEKQLNKVTIIALGRLGFCSCGTNTPLGGREAQHGGAVPLTPCRGHHSGPSASAPPQKPAQLGSLRSSVVCLCAPASIYSFSLSLSLQKCCSVLWALGHPGVCVEK</sequence>
<evidence type="ECO:0000256" key="9">
    <source>
        <dbReference type="ARBA" id="ARBA00023180"/>
    </source>
</evidence>
<evidence type="ECO:0000256" key="12">
    <source>
        <dbReference type="ARBA" id="ARBA00054755"/>
    </source>
</evidence>
<feature type="region of interest" description="Disordered" evidence="17">
    <location>
        <begin position="509"/>
        <end position="531"/>
    </location>
</feature>
<evidence type="ECO:0000256" key="10">
    <source>
        <dbReference type="ARBA" id="ARBA00023224"/>
    </source>
</evidence>
<dbReference type="GO" id="GO:0033162">
    <property type="term" value="C:melanosome membrane"/>
    <property type="evidence" value="ECO:0007669"/>
    <property type="project" value="UniProtKB-SubCell"/>
</dbReference>
<evidence type="ECO:0000256" key="17">
    <source>
        <dbReference type="SAM" id="MobiDB-lite"/>
    </source>
</evidence>
<dbReference type="CTD" id="4935"/>
<evidence type="ECO:0000256" key="1">
    <source>
        <dbReference type="ARBA" id="ARBA00004155"/>
    </source>
</evidence>
<dbReference type="GO" id="GO:0050848">
    <property type="term" value="P:regulation of calcium-mediated signaling"/>
    <property type="evidence" value="ECO:0007669"/>
    <property type="project" value="TreeGrafter"/>
</dbReference>
<name>A0AAX6RZM0_HETGA</name>
<dbReference type="InterPro" id="IPR001414">
    <property type="entry name" value="GPR143"/>
</dbReference>
<dbReference type="Pfam" id="PF02101">
    <property type="entry name" value="Ocular_alb"/>
    <property type="match status" value="1"/>
</dbReference>
<keyword evidence="3" id="KW-1003">Cell membrane</keyword>
<organism evidence="19 20">
    <name type="scientific">Heterocephalus glaber</name>
    <name type="common">Naked mole rat</name>
    <dbReference type="NCBI Taxonomy" id="10181"/>
    <lineage>
        <taxon>Eukaryota</taxon>
        <taxon>Metazoa</taxon>
        <taxon>Chordata</taxon>
        <taxon>Craniata</taxon>
        <taxon>Vertebrata</taxon>
        <taxon>Euteleostomi</taxon>
        <taxon>Mammalia</taxon>
        <taxon>Eutheria</taxon>
        <taxon>Euarchontoglires</taxon>
        <taxon>Glires</taxon>
        <taxon>Rodentia</taxon>
        <taxon>Hystricomorpha</taxon>
        <taxon>Bathyergidae</taxon>
        <taxon>Heterocephalus</taxon>
    </lineage>
</organism>
<dbReference type="FunFam" id="1.20.1070.10:FF:000144">
    <property type="entry name" value="G protein-coupled receptor 143"/>
    <property type="match status" value="1"/>
</dbReference>
<dbReference type="PANTHER" id="PTHR15177">
    <property type="entry name" value="G-PROTEIN COUPLED RECEPTOR 143"/>
    <property type="match status" value="1"/>
</dbReference>
<evidence type="ECO:0000256" key="13">
    <source>
        <dbReference type="ARBA" id="ARBA00060435"/>
    </source>
</evidence>
<keyword evidence="4 18" id="KW-0812">Transmembrane</keyword>
<evidence type="ECO:0000256" key="5">
    <source>
        <dbReference type="ARBA" id="ARBA00022989"/>
    </source>
</evidence>
<evidence type="ECO:0000256" key="4">
    <source>
        <dbReference type="ARBA" id="ARBA00022692"/>
    </source>
</evidence>
<evidence type="ECO:0000313" key="20">
    <source>
        <dbReference type="RefSeq" id="XP_021102034.1"/>
    </source>
</evidence>
<dbReference type="GO" id="GO:0072544">
    <property type="term" value="F:L-DOPA binding"/>
    <property type="evidence" value="ECO:0007669"/>
    <property type="project" value="InterPro"/>
</dbReference>
<dbReference type="PRINTS" id="PR00965">
    <property type="entry name" value="OCULARALBNSM"/>
</dbReference>
<evidence type="ECO:0000256" key="8">
    <source>
        <dbReference type="ARBA" id="ARBA00023170"/>
    </source>
</evidence>
<keyword evidence="8 20" id="KW-0675">Receptor</keyword>
<dbReference type="Gene3D" id="1.20.1070.10">
    <property type="entry name" value="Rhodopsin 7-helix transmembrane proteins"/>
    <property type="match status" value="1"/>
</dbReference>
<evidence type="ECO:0000256" key="16">
    <source>
        <dbReference type="ARBA" id="ARBA00070822"/>
    </source>
</evidence>
<reference evidence="20" key="1">
    <citation type="submission" date="2025-08" db="UniProtKB">
        <authorList>
            <consortium name="RefSeq"/>
        </authorList>
    </citation>
    <scope>IDENTIFICATION</scope>
</reference>
<feature type="transmembrane region" description="Helical" evidence="18">
    <location>
        <begin position="151"/>
        <end position="174"/>
    </location>
</feature>
<evidence type="ECO:0000256" key="15">
    <source>
        <dbReference type="ARBA" id="ARBA00063198"/>
    </source>
</evidence>
<dbReference type="RefSeq" id="XP_021102034.1">
    <property type="nucleotide sequence ID" value="XM_021246375.1"/>
</dbReference>
<evidence type="ECO:0000256" key="7">
    <source>
        <dbReference type="ARBA" id="ARBA00023136"/>
    </source>
</evidence>
<dbReference type="GeneID" id="101722765"/>
<dbReference type="GO" id="GO:0005765">
    <property type="term" value="C:lysosomal membrane"/>
    <property type="evidence" value="ECO:0007669"/>
    <property type="project" value="UniProtKB-SubCell"/>
</dbReference>
<evidence type="ECO:0000313" key="19">
    <source>
        <dbReference type="Proteomes" id="UP000694906"/>
    </source>
</evidence>
<keyword evidence="10" id="KW-0807">Transducer</keyword>
<evidence type="ECO:0000256" key="6">
    <source>
        <dbReference type="ARBA" id="ARBA00023040"/>
    </source>
</evidence>
<keyword evidence="6" id="KW-0297">G-protein coupled receptor</keyword>
<dbReference type="GO" id="GO:0035240">
    <property type="term" value="F:dopamine binding"/>
    <property type="evidence" value="ECO:0007669"/>
    <property type="project" value="InterPro"/>
</dbReference>
<dbReference type="Proteomes" id="UP000694906">
    <property type="component" value="Unplaced"/>
</dbReference>
<dbReference type="GO" id="GO:0032438">
    <property type="term" value="P:melanosome organization"/>
    <property type="evidence" value="ECO:0007669"/>
    <property type="project" value="TreeGrafter"/>
</dbReference>
<comment type="function">
    <text evidence="12">Receptor for tyrosine, L-DOPA and dopamine. After binding to L-DOPA, stimulates Ca(2+) influx into the cytoplasm, increases secretion of the neurotrophic factor SERPINF1 and relocalizes beta arrestin at the plasma membrane; this ligand-dependent signaling occurs through a G(q)-mediated pathway in melanocytic cells. Its activity is mediated by G proteins which activate the phosphoinositide signaling pathway. Also plays a role as an intracellular G protein-coupled receptor involved in melanosome biogenesis, organization and transport.</text>
</comment>
<evidence type="ECO:0000256" key="2">
    <source>
        <dbReference type="ARBA" id="ARBA00004424"/>
    </source>
</evidence>
<evidence type="ECO:0000256" key="3">
    <source>
        <dbReference type="ARBA" id="ARBA00022475"/>
    </source>
</evidence>
<dbReference type="GO" id="GO:0016324">
    <property type="term" value="C:apical plasma membrane"/>
    <property type="evidence" value="ECO:0007669"/>
    <property type="project" value="UniProtKB-SubCell"/>
</dbReference>
<accession>A0AAX6RZM0</accession>
<keyword evidence="19" id="KW-1185">Reference proteome</keyword>
<dbReference type="GO" id="GO:0072545">
    <property type="term" value="F:L-tyrosine binding"/>
    <property type="evidence" value="ECO:0007669"/>
    <property type="project" value="InterPro"/>
</dbReference>
<feature type="transmembrane region" description="Helical" evidence="18">
    <location>
        <begin position="194"/>
        <end position="220"/>
    </location>
</feature>
<proteinExistence type="inferred from homology"/>
<dbReference type="PANTHER" id="PTHR15177:SF2">
    <property type="entry name" value="G-PROTEIN COUPLED RECEPTOR 143"/>
    <property type="match status" value="1"/>
</dbReference>
<comment type="similarity">
    <text evidence="14">Belongs to the G-protein coupled receptor OA family.</text>
</comment>
<comment type="subcellular location">
    <subcellularLocation>
        <location evidence="2">Apical cell membrane</location>
        <topology evidence="2">Multi-pass membrane protein</topology>
    </subcellularLocation>
    <subcellularLocation>
        <location evidence="1">Lysosome membrane</location>
        <topology evidence="1">Multi-pass membrane protein</topology>
    </subcellularLocation>
    <subcellularLocation>
        <location evidence="13">Melanosome membrane</location>
        <topology evidence="13">Multi-pass membrane protein</topology>
    </subcellularLocation>
</comment>
<keyword evidence="9" id="KW-0325">Glycoprotein</keyword>
<protein>
    <recommendedName>
        <fullName evidence="16">G-protein coupled receptor 143</fullName>
    </recommendedName>
</protein>
<feature type="transmembrane region" description="Helical" evidence="18">
    <location>
        <begin position="107"/>
        <end position="131"/>
    </location>
</feature>
<dbReference type="AlphaFoldDB" id="A0AAX6RZM0"/>
<comment type="subunit">
    <text evidence="15">Interacts with heterotrimeric G(i) proteins. Interacts with ARRB1 and ARRB2. Interacts with MLANA.</text>
</comment>
<keyword evidence="11" id="KW-0458">Lysosome</keyword>
<evidence type="ECO:0000256" key="14">
    <source>
        <dbReference type="ARBA" id="ARBA00061093"/>
    </source>
</evidence>
<gene>
    <name evidence="20" type="primary">Gpr143</name>
</gene>
<keyword evidence="5 18" id="KW-1133">Transmembrane helix</keyword>
<feature type="transmembrane region" description="Helical" evidence="18">
    <location>
        <begin position="423"/>
        <end position="439"/>
    </location>
</feature>
<feature type="compositionally biased region" description="Low complexity" evidence="17">
    <location>
        <begin position="521"/>
        <end position="531"/>
    </location>
</feature>
<feature type="region of interest" description="Disordered" evidence="17">
    <location>
        <begin position="340"/>
        <end position="359"/>
    </location>
</feature>
<dbReference type="GO" id="GO:0035643">
    <property type="term" value="F:L-DOPA receptor activity"/>
    <property type="evidence" value="ECO:0007669"/>
    <property type="project" value="TreeGrafter"/>
</dbReference>
<evidence type="ECO:0000256" key="18">
    <source>
        <dbReference type="SAM" id="Phobius"/>
    </source>
</evidence>
<keyword evidence="7 18" id="KW-0472">Membrane</keyword>
<evidence type="ECO:0000256" key="11">
    <source>
        <dbReference type="ARBA" id="ARBA00023228"/>
    </source>
</evidence>